<dbReference type="GO" id="GO:1990879">
    <property type="term" value="C:CST complex"/>
    <property type="evidence" value="ECO:0007669"/>
    <property type="project" value="InterPro"/>
</dbReference>
<dbReference type="EMBL" id="PDLM01000015">
    <property type="protein sequence ID" value="RDW60903.1"/>
    <property type="molecule type" value="Genomic_DNA"/>
</dbReference>
<organism evidence="1 2">
    <name type="scientific">Coleophoma cylindrospora</name>
    <dbReference type="NCBI Taxonomy" id="1849047"/>
    <lineage>
        <taxon>Eukaryota</taxon>
        <taxon>Fungi</taxon>
        <taxon>Dikarya</taxon>
        <taxon>Ascomycota</taxon>
        <taxon>Pezizomycotina</taxon>
        <taxon>Leotiomycetes</taxon>
        <taxon>Helotiales</taxon>
        <taxon>Dermateaceae</taxon>
        <taxon>Coleophoma</taxon>
    </lineage>
</organism>
<reference evidence="1 2" key="1">
    <citation type="journal article" date="2018" name="IMA Fungus">
        <title>IMA Genome-F 9: Draft genome sequence of Annulohypoxylon stygium, Aspergillus mulundensis, Berkeleyomyces basicola (syn. Thielaviopsis basicola), Ceratocystis smalleyi, two Cercospora beticola strains, Coleophoma cylindrospora, Fusarium fracticaudum, Phialophora cf. hyalina, and Morchella septimelata.</title>
        <authorList>
            <person name="Wingfield B.D."/>
            <person name="Bills G.F."/>
            <person name="Dong Y."/>
            <person name="Huang W."/>
            <person name="Nel W.J."/>
            <person name="Swalarsk-Parry B.S."/>
            <person name="Vaghefi N."/>
            <person name="Wilken P.M."/>
            <person name="An Z."/>
            <person name="de Beer Z.W."/>
            <person name="De Vos L."/>
            <person name="Chen L."/>
            <person name="Duong T.A."/>
            <person name="Gao Y."/>
            <person name="Hammerbacher A."/>
            <person name="Kikkert J.R."/>
            <person name="Li Y."/>
            <person name="Li H."/>
            <person name="Li K."/>
            <person name="Li Q."/>
            <person name="Liu X."/>
            <person name="Ma X."/>
            <person name="Naidoo K."/>
            <person name="Pethybridge S.J."/>
            <person name="Sun J."/>
            <person name="Steenkamp E.T."/>
            <person name="van der Nest M.A."/>
            <person name="van Wyk S."/>
            <person name="Wingfield M.J."/>
            <person name="Xiong C."/>
            <person name="Yue Q."/>
            <person name="Zhang X."/>
        </authorList>
    </citation>
    <scope>NUCLEOTIDE SEQUENCE [LARGE SCALE GENOMIC DNA]</scope>
    <source>
        <strain evidence="1 2">BP6252</strain>
    </source>
</reference>
<dbReference type="Gene3D" id="2.40.50.140">
    <property type="entry name" value="Nucleic acid-binding proteins"/>
    <property type="match status" value="1"/>
</dbReference>
<name>A0A3D8QGE4_9HELO</name>
<proteinExistence type="predicted"/>
<dbReference type="InterPro" id="IPR024222">
    <property type="entry name" value="Ten1_fungal"/>
</dbReference>
<dbReference type="Proteomes" id="UP000256645">
    <property type="component" value="Unassembled WGS sequence"/>
</dbReference>
<dbReference type="AlphaFoldDB" id="A0A3D8QGE4"/>
<protein>
    <submittedName>
        <fullName evidence="1">Uncharacterized protein</fullName>
    </submittedName>
</protein>
<dbReference type="GO" id="GO:0016233">
    <property type="term" value="P:telomere capping"/>
    <property type="evidence" value="ECO:0007669"/>
    <property type="project" value="InterPro"/>
</dbReference>
<dbReference type="GO" id="GO:0043047">
    <property type="term" value="F:single-stranded telomeric DNA binding"/>
    <property type="evidence" value="ECO:0007669"/>
    <property type="project" value="InterPro"/>
</dbReference>
<gene>
    <name evidence="1" type="ORF">BP6252_12286</name>
</gene>
<sequence length="141" mass="15350">MDSKSYNGPPASKLVLLSDLGRTSPGQKVRFLGCVSGYSRNSIPATMVLRHDFPNTRSTSLEALVDVDLLLSSLKPTDTQYGEWVHVIGYVKDDIPAGSHKVPGATTPQVSIQALVLWSAGPFSLDEYESTLTRQKLLKDC</sequence>
<keyword evidence="2" id="KW-1185">Reference proteome</keyword>
<dbReference type="InterPro" id="IPR012340">
    <property type="entry name" value="NA-bd_OB-fold"/>
</dbReference>
<dbReference type="Pfam" id="PF12658">
    <property type="entry name" value="Ten1"/>
    <property type="match status" value="1"/>
</dbReference>
<accession>A0A3D8QGE4</accession>
<evidence type="ECO:0000313" key="1">
    <source>
        <dbReference type="EMBL" id="RDW60903.1"/>
    </source>
</evidence>
<dbReference type="OrthoDB" id="5275361at2759"/>
<evidence type="ECO:0000313" key="2">
    <source>
        <dbReference type="Proteomes" id="UP000256645"/>
    </source>
</evidence>
<comment type="caution">
    <text evidence="1">The sequence shown here is derived from an EMBL/GenBank/DDBJ whole genome shotgun (WGS) entry which is preliminary data.</text>
</comment>